<comment type="caution">
    <text evidence="1">The sequence shown here is derived from an EMBL/GenBank/DDBJ whole genome shotgun (WGS) entry which is preliminary data.</text>
</comment>
<name>A0A9P9I9Y3_9HYPO</name>
<organism evidence="1 2">
    <name type="scientific">Dactylonectria estremocensis</name>
    <dbReference type="NCBI Taxonomy" id="1079267"/>
    <lineage>
        <taxon>Eukaryota</taxon>
        <taxon>Fungi</taxon>
        <taxon>Dikarya</taxon>
        <taxon>Ascomycota</taxon>
        <taxon>Pezizomycotina</taxon>
        <taxon>Sordariomycetes</taxon>
        <taxon>Hypocreomycetidae</taxon>
        <taxon>Hypocreales</taxon>
        <taxon>Nectriaceae</taxon>
        <taxon>Dactylonectria</taxon>
    </lineage>
</organism>
<reference evidence="1" key="1">
    <citation type="journal article" date="2021" name="Nat. Commun.">
        <title>Genetic determinants of endophytism in the Arabidopsis root mycobiome.</title>
        <authorList>
            <person name="Mesny F."/>
            <person name="Miyauchi S."/>
            <person name="Thiergart T."/>
            <person name="Pickel B."/>
            <person name="Atanasova L."/>
            <person name="Karlsson M."/>
            <person name="Huettel B."/>
            <person name="Barry K.W."/>
            <person name="Haridas S."/>
            <person name="Chen C."/>
            <person name="Bauer D."/>
            <person name="Andreopoulos W."/>
            <person name="Pangilinan J."/>
            <person name="LaButti K."/>
            <person name="Riley R."/>
            <person name="Lipzen A."/>
            <person name="Clum A."/>
            <person name="Drula E."/>
            <person name="Henrissat B."/>
            <person name="Kohler A."/>
            <person name="Grigoriev I.V."/>
            <person name="Martin F.M."/>
            <person name="Hacquard S."/>
        </authorList>
    </citation>
    <scope>NUCLEOTIDE SEQUENCE</scope>
    <source>
        <strain evidence="1">MPI-CAGE-AT-0021</strain>
    </source>
</reference>
<proteinExistence type="predicted"/>
<dbReference type="AlphaFoldDB" id="A0A9P9I9Y3"/>
<dbReference type="OrthoDB" id="5062167at2759"/>
<dbReference type="Proteomes" id="UP000717696">
    <property type="component" value="Unassembled WGS sequence"/>
</dbReference>
<keyword evidence="2" id="KW-1185">Reference proteome</keyword>
<gene>
    <name evidence="1" type="ORF">B0J13DRAFT_576228</name>
</gene>
<dbReference type="EMBL" id="JAGMUU010000053">
    <property type="protein sequence ID" value="KAH7111920.1"/>
    <property type="molecule type" value="Genomic_DNA"/>
</dbReference>
<sequence>MDFTPVTTNALALLNDSSRNVARQVTSASVAVLASNPTAEDLPVITWRNRRFVWKPRLPGRGPVAGQAGLRTLGSF</sequence>
<accession>A0A9P9I9Y3</accession>
<evidence type="ECO:0000313" key="2">
    <source>
        <dbReference type="Proteomes" id="UP000717696"/>
    </source>
</evidence>
<protein>
    <submittedName>
        <fullName evidence="1">Uncharacterized protein</fullName>
    </submittedName>
</protein>
<evidence type="ECO:0000313" key="1">
    <source>
        <dbReference type="EMBL" id="KAH7111920.1"/>
    </source>
</evidence>